<dbReference type="EMBL" id="JAMKFB020000005">
    <property type="protein sequence ID" value="KAL0192521.1"/>
    <property type="molecule type" value="Genomic_DNA"/>
</dbReference>
<evidence type="ECO:0000313" key="1">
    <source>
        <dbReference type="EMBL" id="KAL0192521.1"/>
    </source>
</evidence>
<dbReference type="AlphaFoldDB" id="A0ABD0R1Z2"/>
<feature type="non-terminal residue" evidence="1">
    <location>
        <position position="72"/>
    </location>
</feature>
<dbReference type="Proteomes" id="UP001529510">
    <property type="component" value="Unassembled WGS sequence"/>
</dbReference>
<reference evidence="1 2" key="1">
    <citation type="submission" date="2024-05" db="EMBL/GenBank/DDBJ databases">
        <title>Genome sequencing and assembly of Indian major carp, Cirrhinus mrigala (Hamilton, 1822).</title>
        <authorList>
            <person name="Mohindra V."/>
            <person name="Chowdhury L.M."/>
            <person name="Lal K."/>
            <person name="Jena J.K."/>
        </authorList>
    </citation>
    <scope>NUCLEOTIDE SEQUENCE [LARGE SCALE GENOMIC DNA]</scope>
    <source>
        <strain evidence="1">CM1030</strain>
        <tissue evidence="1">Blood</tissue>
    </source>
</reference>
<organism evidence="1 2">
    <name type="scientific">Cirrhinus mrigala</name>
    <name type="common">Mrigala</name>
    <dbReference type="NCBI Taxonomy" id="683832"/>
    <lineage>
        <taxon>Eukaryota</taxon>
        <taxon>Metazoa</taxon>
        <taxon>Chordata</taxon>
        <taxon>Craniata</taxon>
        <taxon>Vertebrata</taxon>
        <taxon>Euteleostomi</taxon>
        <taxon>Actinopterygii</taxon>
        <taxon>Neopterygii</taxon>
        <taxon>Teleostei</taxon>
        <taxon>Ostariophysi</taxon>
        <taxon>Cypriniformes</taxon>
        <taxon>Cyprinidae</taxon>
        <taxon>Labeoninae</taxon>
        <taxon>Labeonini</taxon>
        <taxon>Cirrhinus</taxon>
    </lineage>
</organism>
<accession>A0ABD0R1Z2</accession>
<comment type="caution">
    <text evidence="1">The sequence shown here is derived from an EMBL/GenBank/DDBJ whole genome shotgun (WGS) entry which is preliminary data.</text>
</comment>
<protein>
    <submittedName>
        <fullName evidence="1">Uncharacterized protein</fullName>
    </submittedName>
</protein>
<feature type="non-terminal residue" evidence="1">
    <location>
        <position position="1"/>
    </location>
</feature>
<proteinExistence type="predicted"/>
<sequence length="72" mass="8205">WMAVYWTRSLQSWSAKSVARCLATLWRRPLMRALRRRKSTLCPSLPFIQLASVSAGIHCLKSPTNLLCCPSQ</sequence>
<keyword evidence="2" id="KW-1185">Reference proteome</keyword>
<gene>
    <name evidence="1" type="ORF">M9458_010817</name>
</gene>
<evidence type="ECO:0000313" key="2">
    <source>
        <dbReference type="Proteomes" id="UP001529510"/>
    </source>
</evidence>
<name>A0ABD0R1Z2_CIRMR</name>